<reference evidence="3" key="1">
    <citation type="submission" date="2025-08" db="UniProtKB">
        <authorList>
            <consortium name="RefSeq"/>
        </authorList>
    </citation>
    <scope>IDENTIFICATION</scope>
</reference>
<organism evidence="2 3">
    <name type="scientific">Hydra vulgaris</name>
    <name type="common">Hydra</name>
    <name type="synonym">Hydra attenuata</name>
    <dbReference type="NCBI Taxonomy" id="6087"/>
    <lineage>
        <taxon>Eukaryota</taxon>
        <taxon>Metazoa</taxon>
        <taxon>Cnidaria</taxon>
        <taxon>Hydrozoa</taxon>
        <taxon>Hydroidolina</taxon>
        <taxon>Anthoathecata</taxon>
        <taxon>Aplanulata</taxon>
        <taxon>Hydridae</taxon>
        <taxon>Hydra</taxon>
    </lineage>
</organism>
<keyword evidence="1" id="KW-1133">Transmembrane helix</keyword>
<keyword evidence="1" id="KW-0472">Membrane</keyword>
<keyword evidence="1" id="KW-0812">Transmembrane</keyword>
<dbReference type="GeneID" id="101238162"/>
<protein>
    <submittedName>
        <fullName evidence="3">Mucin-3B isoform X3</fullName>
    </submittedName>
</protein>
<evidence type="ECO:0000313" key="3">
    <source>
        <dbReference type="RefSeq" id="XP_065661634.1"/>
    </source>
</evidence>
<name>A0ABM4CIQ6_HYDVU</name>
<accession>A0ABM4CIQ6</accession>
<dbReference type="Proteomes" id="UP001652625">
    <property type="component" value="Chromosome 09"/>
</dbReference>
<proteinExistence type="predicted"/>
<sequence length="783" mass="86050">MRYISELATMLVYCLIYLITLLNKNVYCQTYNESTLQMPLIESSIISISKLQLETTTLFTDLSSINFEKKISMASSSSISTWSFISKEVQNFSYSTPLSDILTLEITGYLSSSLTLPQESFFMNEMTSVLQIIESSYLSKEVSSVYNGNISLNNISFSNLSTTTSLKVNLIDFTSSVSQYKTLTTSIISSFTIIEELPLLSTTITYLVPSFISSYLNTSASSYYIISTDSLSLLKTPISVAPKESSFMIRTSFTINGSMILPFQSIDQTLSLNTLSDSSFNISSTYGLSTISKTDVNRSELNMTPSIVLSQKILAWSNLITESSPILSLLPSSLETFTVPTVTITPGLSSLSSFITENATLFSSMQVTNVSQTLSLISFSANDNITEVYLQTNTIISSPLSYADNVTQIVVTPSMVLSQEMLTFSKSLAENCLISSICSSVESLRFPTTTLVSITSSLSPFITNISSLFSSISFNSVNQTSFISFSVSHNRSITEVTINTNSTYETSSILNIYNSTTELIFTPTMFSLYEMPSSETLTLESNLTSSLNLVSTLKATPSADFTSNALYESTTSSLHRNTVDTSLNQIKITSKSFSTVSTIKTISTNEGIASLLDSQSTYSMSSSVVSGLEEITLYSSASHTIINTSYGSSSNLYISQSLINAENSTLVSTYFPVLHNKHKSVITSAETVGISLAVVFLIILMVLLFCLCVRKRNQKRRFQLYDDYHIPGFTELGGTVHMAELNNEEIHYEEVDVADRGENPLYKLKVSEKPGKDGEYNRALIVD</sequence>
<evidence type="ECO:0000256" key="1">
    <source>
        <dbReference type="SAM" id="Phobius"/>
    </source>
</evidence>
<keyword evidence="2" id="KW-1185">Reference proteome</keyword>
<evidence type="ECO:0000313" key="2">
    <source>
        <dbReference type="Proteomes" id="UP001652625"/>
    </source>
</evidence>
<dbReference type="RefSeq" id="XP_065661634.1">
    <property type="nucleotide sequence ID" value="XM_065805562.1"/>
</dbReference>
<gene>
    <name evidence="3" type="primary">LOC101238162</name>
</gene>
<feature type="transmembrane region" description="Helical" evidence="1">
    <location>
        <begin position="688"/>
        <end position="709"/>
    </location>
</feature>